<feature type="non-terminal residue" evidence="2">
    <location>
        <position position="189"/>
    </location>
</feature>
<evidence type="ECO:0000256" key="1">
    <source>
        <dbReference type="SAM" id="Phobius"/>
    </source>
</evidence>
<keyword evidence="3" id="KW-1185">Reference proteome</keyword>
<protein>
    <submittedName>
        <fullName evidence="2">Uncharacterized protein</fullName>
    </submittedName>
</protein>
<gene>
    <name evidence="2" type="ORF">EGW08_002777</name>
</gene>
<evidence type="ECO:0000313" key="2">
    <source>
        <dbReference type="EMBL" id="RUS89480.1"/>
    </source>
</evidence>
<accession>A0A433U6N7</accession>
<keyword evidence="1" id="KW-1133">Transmembrane helix</keyword>
<organism evidence="2 3">
    <name type="scientific">Elysia chlorotica</name>
    <name type="common">Eastern emerald elysia</name>
    <name type="synonym">Sea slug</name>
    <dbReference type="NCBI Taxonomy" id="188477"/>
    <lineage>
        <taxon>Eukaryota</taxon>
        <taxon>Metazoa</taxon>
        <taxon>Spiralia</taxon>
        <taxon>Lophotrochozoa</taxon>
        <taxon>Mollusca</taxon>
        <taxon>Gastropoda</taxon>
        <taxon>Heterobranchia</taxon>
        <taxon>Euthyneura</taxon>
        <taxon>Panpulmonata</taxon>
        <taxon>Sacoglossa</taxon>
        <taxon>Placobranchoidea</taxon>
        <taxon>Plakobranchidae</taxon>
        <taxon>Elysia</taxon>
    </lineage>
</organism>
<dbReference type="EMBL" id="RQTK01000055">
    <property type="protein sequence ID" value="RUS89480.1"/>
    <property type="molecule type" value="Genomic_DNA"/>
</dbReference>
<reference evidence="2 3" key="1">
    <citation type="submission" date="2019-01" db="EMBL/GenBank/DDBJ databases">
        <title>A draft genome assembly of the solar-powered sea slug Elysia chlorotica.</title>
        <authorList>
            <person name="Cai H."/>
            <person name="Li Q."/>
            <person name="Fang X."/>
            <person name="Li J."/>
            <person name="Curtis N.E."/>
            <person name="Altenburger A."/>
            <person name="Shibata T."/>
            <person name="Feng M."/>
            <person name="Maeda T."/>
            <person name="Schwartz J.A."/>
            <person name="Shigenobu S."/>
            <person name="Lundholm N."/>
            <person name="Nishiyama T."/>
            <person name="Yang H."/>
            <person name="Hasebe M."/>
            <person name="Li S."/>
            <person name="Pierce S.K."/>
            <person name="Wang J."/>
        </authorList>
    </citation>
    <scope>NUCLEOTIDE SEQUENCE [LARGE SCALE GENOMIC DNA]</scope>
    <source>
        <strain evidence="2">EC2010</strain>
        <tissue evidence="2">Whole organism of an adult</tissue>
    </source>
</reference>
<dbReference type="AlphaFoldDB" id="A0A433U6N7"/>
<proteinExistence type="predicted"/>
<evidence type="ECO:0000313" key="3">
    <source>
        <dbReference type="Proteomes" id="UP000271974"/>
    </source>
</evidence>
<sequence>LPALLCVKQGPTVDGHWHWDLSFSGRVSRDVGAELGWQAPAIGLHAAVVLLDVGPHLFVLLPALPLALLLGLLRQAVFFFKVYSISGVATWYLLSTLKSHHLLLTLTVLACYQSKLKSTLHYLQAPDAGLVLLILQLVGMLLGGADHLGPADSLLQFHEPLLVLVALHQDPRHLHTREPLALSHRDVVL</sequence>
<feature type="transmembrane region" description="Helical" evidence="1">
    <location>
        <begin position="42"/>
        <end position="64"/>
    </location>
</feature>
<keyword evidence="1" id="KW-0812">Transmembrane</keyword>
<dbReference type="Proteomes" id="UP000271974">
    <property type="component" value="Unassembled WGS sequence"/>
</dbReference>
<comment type="caution">
    <text evidence="2">The sequence shown here is derived from an EMBL/GenBank/DDBJ whole genome shotgun (WGS) entry which is preliminary data.</text>
</comment>
<feature type="non-terminal residue" evidence="2">
    <location>
        <position position="1"/>
    </location>
</feature>
<name>A0A433U6N7_ELYCH</name>
<keyword evidence="1" id="KW-0472">Membrane</keyword>
<feature type="transmembrane region" description="Helical" evidence="1">
    <location>
        <begin position="76"/>
        <end position="94"/>
    </location>
</feature>